<comment type="caution">
    <text evidence="2">The sequence shown here is derived from an EMBL/GenBank/DDBJ whole genome shotgun (WGS) entry which is preliminary data.</text>
</comment>
<dbReference type="EMBL" id="SLUN01000010">
    <property type="protein sequence ID" value="TCL70106.1"/>
    <property type="molecule type" value="Genomic_DNA"/>
</dbReference>
<name>A0A4R1RUG0_HYDET</name>
<accession>A0A4R1RUG0</accession>
<dbReference type="InterPro" id="IPR016181">
    <property type="entry name" value="Acyl_CoA_acyltransferase"/>
</dbReference>
<feature type="domain" description="N-acetyltransferase" evidence="1">
    <location>
        <begin position="7"/>
        <end position="183"/>
    </location>
</feature>
<dbReference type="AlphaFoldDB" id="A0A4R1RUG0"/>
<evidence type="ECO:0000259" key="1">
    <source>
        <dbReference type="PROSITE" id="PS51186"/>
    </source>
</evidence>
<keyword evidence="3" id="KW-1185">Reference proteome</keyword>
<dbReference type="GO" id="GO:0016747">
    <property type="term" value="F:acyltransferase activity, transferring groups other than amino-acyl groups"/>
    <property type="evidence" value="ECO:0007669"/>
    <property type="project" value="InterPro"/>
</dbReference>
<reference evidence="2 3" key="1">
    <citation type="submission" date="2019-03" db="EMBL/GenBank/DDBJ databases">
        <title>Genomic Encyclopedia of Type Strains, Phase IV (KMG-IV): sequencing the most valuable type-strain genomes for metagenomic binning, comparative biology and taxonomic classification.</title>
        <authorList>
            <person name="Goeker M."/>
        </authorList>
    </citation>
    <scope>NUCLEOTIDE SEQUENCE [LARGE SCALE GENOMIC DNA]</scope>
    <source>
        <strain evidence="2 3">LX-B</strain>
    </source>
</reference>
<organism evidence="2 3">
    <name type="scientific">Hydrogenispora ethanolica</name>
    <dbReference type="NCBI Taxonomy" id="1082276"/>
    <lineage>
        <taxon>Bacteria</taxon>
        <taxon>Bacillati</taxon>
        <taxon>Bacillota</taxon>
        <taxon>Hydrogenispora</taxon>
    </lineage>
</organism>
<dbReference type="InterPro" id="IPR054597">
    <property type="entry name" value="FeeM_cat"/>
</dbReference>
<dbReference type="Pfam" id="PF21926">
    <property type="entry name" value="FeeM"/>
    <property type="match status" value="1"/>
</dbReference>
<evidence type="ECO:0000313" key="2">
    <source>
        <dbReference type="EMBL" id="TCL70106.1"/>
    </source>
</evidence>
<dbReference type="RefSeq" id="WP_132014192.1">
    <property type="nucleotide sequence ID" value="NZ_SLUN01000010.1"/>
</dbReference>
<dbReference type="PROSITE" id="PS51186">
    <property type="entry name" value="GNAT"/>
    <property type="match status" value="1"/>
</dbReference>
<sequence>MAFTEITTLKVCDETTRSQALQVIEQVYLKEKQWIRLPENEIPHNIGESAQYSWFLALVNQKPAGVIRLVYDPSLEFPPELEVTLDAGVDLDRMARECRVADIGRFMIAPEFRKNIRVVLKLMRAAIQEVVERGYTHFLTDVFESDPNSPLHFHTKILGFERIGSHLRGELNCSSTRIILTLDILKAYQRLRERKDKIYLEVTEGIRELLDEKLAKRIAM</sequence>
<proteinExistence type="predicted"/>
<gene>
    <name evidence="2" type="ORF">EDC14_101095</name>
</gene>
<dbReference type="OrthoDB" id="594638at2"/>
<evidence type="ECO:0000313" key="3">
    <source>
        <dbReference type="Proteomes" id="UP000295008"/>
    </source>
</evidence>
<dbReference type="SUPFAM" id="SSF55729">
    <property type="entry name" value="Acyl-CoA N-acyltransferases (Nat)"/>
    <property type="match status" value="1"/>
</dbReference>
<dbReference type="Gene3D" id="3.40.630.30">
    <property type="match status" value="1"/>
</dbReference>
<keyword evidence="2" id="KW-0808">Transferase</keyword>
<protein>
    <submittedName>
        <fullName evidence="2">Acetyltransferase (GNAT) family protein</fullName>
    </submittedName>
</protein>
<dbReference type="InterPro" id="IPR000182">
    <property type="entry name" value="GNAT_dom"/>
</dbReference>
<dbReference type="Proteomes" id="UP000295008">
    <property type="component" value="Unassembled WGS sequence"/>
</dbReference>